<accession>A0ABD5YZJ2</accession>
<evidence type="ECO:0008006" key="4">
    <source>
        <dbReference type="Google" id="ProtNLM"/>
    </source>
</evidence>
<dbReference type="GeneID" id="76202245"/>
<organism evidence="2 3">
    <name type="scientific">Halocatena marina</name>
    <dbReference type="NCBI Taxonomy" id="2934937"/>
    <lineage>
        <taxon>Archaea</taxon>
        <taxon>Methanobacteriati</taxon>
        <taxon>Methanobacteriota</taxon>
        <taxon>Stenosarchaea group</taxon>
        <taxon>Halobacteria</taxon>
        <taxon>Halobacteriales</taxon>
        <taxon>Natronomonadaceae</taxon>
        <taxon>Halocatena</taxon>
    </lineage>
</organism>
<name>A0ABD5YZJ2_9EURY</name>
<feature type="transmembrane region" description="Helical" evidence="1">
    <location>
        <begin position="6"/>
        <end position="34"/>
    </location>
</feature>
<dbReference type="RefSeq" id="WP_264556591.1">
    <property type="nucleotide sequence ID" value="NZ_CP109981.1"/>
</dbReference>
<comment type="caution">
    <text evidence="2">The sequence shown here is derived from an EMBL/GenBank/DDBJ whole genome shotgun (WGS) entry which is preliminary data.</text>
</comment>
<evidence type="ECO:0000313" key="2">
    <source>
        <dbReference type="EMBL" id="MFC7192555.1"/>
    </source>
</evidence>
<keyword evidence="1" id="KW-0472">Membrane</keyword>
<gene>
    <name evidence="2" type="ORF">ACFQL7_23915</name>
</gene>
<dbReference type="EMBL" id="JBHTAX010000005">
    <property type="protein sequence ID" value="MFC7192555.1"/>
    <property type="molecule type" value="Genomic_DNA"/>
</dbReference>
<sequence>MDYKDFGVIGLAVIGGSVGGSVGGFGGFVGGVFAGSAVGAKWAHEPDSVRALRQRVAELEADQPEN</sequence>
<dbReference type="AlphaFoldDB" id="A0ABD5YZJ2"/>
<evidence type="ECO:0000313" key="3">
    <source>
        <dbReference type="Proteomes" id="UP001596417"/>
    </source>
</evidence>
<evidence type="ECO:0000256" key="1">
    <source>
        <dbReference type="SAM" id="Phobius"/>
    </source>
</evidence>
<proteinExistence type="predicted"/>
<reference evidence="2 3" key="1">
    <citation type="journal article" date="2019" name="Int. J. Syst. Evol. Microbiol.">
        <title>The Global Catalogue of Microorganisms (GCM) 10K type strain sequencing project: providing services to taxonomists for standard genome sequencing and annotation.</title>
        <authorList>
            <consortium name="The Broad Institute Genomics Platform"/>
            <consortium name="The Broad Institute Genome Sequencing Center for Infectious Disease"/>
            <person name="Wu L."/>
            <person name="Ma J."/>
        </authorList>
    </citation>
    <scope>NUCLEOTIDE SEQUENCE [LARGE SCALE GENOMIC DNA]</scope>
    <source>
        <strain evidence="2 3">RDMS1</strain>
    </source>
</reference>
<dbReference type="Proteomes" id="UP001596417">
    <property type="component" value="Unassembled WGS sequence"/>
</dbReference>
<keyword evidence="1" id="KW-1133">Transmembrane helix</keyword>
<keyword evidence="3" id="KW-1185">Reference proteome</keyword>
<protein>
    <recommendedName>
        <fullName evidence="4">Glycine zipper domain-containing protein</fullName>
    </recommendedName>
</protein>
<keyword evidence="1" id="KW-0812">Transmembrane</keyword>